<name>A0ABU5XMG4_9MYCO</name>
<gene>
    <name evidence="1" type="ORF">K6T79_20740</name>
</gene>
<evidence type="ECO:0000313" key="1">
    <source>
        <dbReference type="EMBL" id="MEB3023455.1"/>
    </source>
</evidence>
<protein>
    <submittedName>
        <fullName evidence="1">DUF1643 domain-containing protein</fullName>
    </submittedName>
</protein>
<dbReference type="Proteomes" id="UP001299596">
    <property type="component" value="Unassembled WGS sequence"/>
</dbReference>
<reference evidence="1 2" key="1">
    <citation type="submission" date="2023-12" db="EMBL/GenBank/DDBJ databases">
        <title>Description of new species of Mycobacterium terrae complex isolated from sewage at the Sao Paulo Zoological Park Foundation in Brazil.</title>
        <authorList>
            <person name="Romagnoli C.L."/>
            <person name="Conceicao E.C."/>
            <person name="Machado E."/>
            <person name="Barreto L.B.P.F."/>
            <person name="Sharma A."/>
            <person name="Silva N.M."/>
            <person name="Marques L.E."/>
            <person name="Juliana M.A."/>
            <person name="Lourenco M.C.S."/>
            <person name="Digiampietri L.A."/>
            <person name="Suffys P.N."/>
            <person name="Viana-Niero C."/>
        </authorList>
    </citation>
    <scope>NUCLEOTIDE SEQUENCE [LARGE SCALE GENOMIC DNA]</scope>
    <source>
        <strain evidence="1 2">MYC098</strain>
    </source>
</reference>
<sequence length="199" mass="22183">MTTTLHLPFAFHRNLTSSWAVFSRDGRYRYLLGRRWDLGLPMLGVVMLNPSTAGANTDDATVRRVKGFARDNGYGGIEVGNLYGLRSRDPKALWSVPDPVGLANDAYLERLSRAYDLILLAWGANARRDRAAHVTQLLRRNCRRHGGALAVLGWTQAGQPRHPLYVAKNAMLECLTLTSDGDLHQDEDPRWSQLMAVAA</sequence>
<dbReference type="RefSeq" id="WP_329780454.1">
    <property type="nucleotide sequence ID" value="NZ_JAYJJR010000016.1"/>
</dbReference>
<dbReference type="InterPro" id="IPR012441">
    <property type="entry name" value="DUF1643"/>
</dbReference>
<comment type="caution">
    <text evidence="1">The sequence shown here is derived from an EMBL/GenBank/DDBJ whole genome shotgun (WGS) entry which is preliminary data.</text>
</comment>
<organism evidence="1 2">
    <name type="scientific">[Mycobacterium] crassicus</name>
    <dbReference type="NCBI Taxonomy" id="2872309"/>
    <lineage>
        <taxon>Bacteria</taxon>
        <taxon>Bacillati</taxon>
        <taxon>Actinomycetota</taxon>
        <taxon>Actinomycetes</taxon>
        <taxon>Mycobacteriales</taxon>
        <taxon>Mycobacteriaceae</taxon>
        <taxon>Mycolicibacter</taxon>
    </lineage>
</organism>
<keyword evidence="2" id="KW-1185">Reference proteome</keyword>
<accession>A0ABU5XMG4</accession>
<proteinExistence type="predicted"/>
<evidence type="ECO:0000313" key="2">
    <source>
        <dbReference type="Proteomes" id="UP001299596"/>
    </source>
</evidence>
<dbReference type="EMBL" id="JAYJJR010000016">
    <property type="protein sequence ID" value="MEB3023455.1"/>
    <property type="molecule type" value="Genomic_DNA"/>
</dbReference>
<dbReference type="Pfam" id="PF07799">
    <property type="entry name" value="DUF1643"/>
    <property type="match status" value="1"/>
</dbReference>